<dbReference type="InterPro" id="IPR036896">
    <property type="entry name" value="Avidin-like_sf"/>
</dbReference>
<dbReference type="SUPFAM" id="SSF50876">
    <property type="entry name" value="Avidin/streptavidin"/>
    <property type="match status" value="1"/>
</dbReference>
<dbReference type="GO" id="GO:0005576">
    <property type="term" value="C:extracellular region"/>
    <property type="evidence" value="ECO:0007669"/>
    <property type="project" value="UniProtKB-SubCell"/>
</dbReference>
<evidence type="ECO:0000256" key="4">
    <source>
        <dbReference type="ARBA" id="ARBA00022729"/>
    </source>
</evidence>
<evidence type="ECO:0000256" key="6">
    <source>
        <dbReference type="ARBA" id="ARBA00023180"/>
    </source>
</evidence>
<dbReference type="EMBL" id="JAFHDT010000022">
    <property type="protein sequence ID" value="KAI7793238.1"/>
    <property type="molecule type" value="Genomic_DNA"/>
</dbReference>
<evidence type="ECO:0000256" key="2">
    <source>
        <dbReference type="ARBA" id="ARBA00006297"/>
    </source>
</evidence>
<dbReference type="Proteomes" id="UP001059041">
    <property type="component" value="Linkage Group LG22"/>
</dbReference>
<dbReference type="AlphaFoldDB" id="A0A9W7TB40"/>
<evidence type="ECO:0000256" key="8">
    <source>
        <dbReference type="PIRSR" id="PIRSR605468-51"/>
    </source>
</evidence>
<comment type="similarity">
    <text evidence="2">Belongs to the avidin/streptavidin family.</text>
</comment>
<comment type="subcellular location">
    <subcellularLocation>
        <location evidence="1">Secreted</location>
    </subcellularLocation>
</comment>
<comment type="caution">
    <text evidence="10">The sequence shown here is derived from an EMBL/GenBank/DDBJ whole genome shotgun (WGS) entry which is preliminary data.</text>
</comment>
<evidence type="ECO:0000256" key="1">
    <source>
        <dbReference type="ARBA" id="ARBA00004613"/>
    </source>
</evidence>
<keyword evidence="3" id="KW-0964">Secreted</keyword>
<evidence type="ECO:0000313" key="11">
    <source>
        <dbReference type="Proteomes" id="UP001059041"/>
    </source>
</evidence>
<keyword evidence="5 8" id="KW-1015">Disulfide bond</keyword>
<dbReference type="PANTHER" id="PTHR34399">
    <property type="entry name" value="AVIDIN-RELATED"/>
    <property type="match status" value="1"/>
</dbReference>
<dbReference type="Gene3D" id="2.40.128.30">
    <property type="entry name" value="Avidin-like"/>
    <property type="match status" value="1"/>
</dbReference>
<dbReference type="PRINTS" id="PR00709">
    <property type="entry name" value="AVIDIN"/>
</dbReference>
<gene>
    <name evidence="10" type="ORF">IRJ41_009414</name>
</gene>
<organism evidence="10 11">
    <name type="scientific">Triplophysa rosa</name>
    <name type="common">Cave loach</name>
    <dbReference type="NCBI Taxonomy" id="992332"/>
    <lineage>
        <taxon>Eukaryota</taxon>
        <taxon>Metazoa</taxon>
        <taxon>Chordata</taxon>
        <taxon>Craniata</taxon>
        <taxon>Vertebrata</taxon>
        <taxon>Euteleostomi</taxon>
        <taxon>Actinopterygii</taxon>
        <taxon>Neopterygii</taxon>
        <taxon>Teleostei</taxon>
        <taxon>Ostariophysi</taxon>
        <taxon>Cypriniformes</taxon>
        <taxon>Nemacheilidae</taxon>
        <taxon>Triplophysa</taxon>
    </lineage>
</organism>
<feature type="chain" id="PRO_5040939011" evidence="9">
    <location>
        <begin position="22"/>
        <end position="151"/>
    </location>
</feature>
<keyword evidence="4 9" id="KW-0732">Signal</keyword>
<protein>
    <submittedName>
        <fullName evidence="10">Avidin</fullName>
    </submittedName>
</protein>
<name>A0A9W7TB40_TRIRA</name>
<proteinExistence type="inferred from homology"/>
<sequence length="151" mass="16546">MMSLMWWSLLVSLLAYRNVSANELPLETNVKANACNITGAWRNELGSTLRVKVEGSQVTGVYQTAVESTRGAAGRERKAKIIGVVGEGPQPTVSFAVMWEKGSCSAWVGQCFVLPDGVRVLKTFWLLRSVADNLASNWGSTRLGEDLFFMT</sequence>
<evidence type="ECO:0000256" key="9">
    <source>
        <dbReference type="SAM" id="SignalP"/>
    </source>
</evidence>
<evidence type="ECO:0000313" key="10">
    <source>
        <dbReference type="EMBL" id="KAI7793238.1"/>
    </source>
</evidence>
<evidence type="ECO:0000256" key="7">
    <source>
        <dbReference type="ARBA" id="ARBA00023267"/>
    </source>
</evidence>
<accession>A0A9W7TB40</accession>
<dbReference type="Pfam" id="PF01382">
    <property type="entry name" value="Avidin"/>
    <property type="match status" value="1"/>
</dbReference>
<feature type="signal peptide" evidence="9">
    <location>
        <begin position="1"/>
        <end position="21"/>
    </location>
</feature>
<reference evidence="10" key="1">
    <citation type="submission" date="2021-02" db="EMBL/GenBank/DDBJ databases">
        <title>Comparative genomics reveals that relaxation of natural selection precedes convergent phenotypic evolution of cavefish.</title>
        <authorList>
            <person name="Peng Z."/>
        </authorList>
    </citation>
    <scope>NUCLEOTIDE SEQUENCE</scope>
    <source>
        <tissue evidence="10">Muscle</tissue>
    </source>
</reference>
<keyword evidence="7" id="KW-0092">Biotin</keyword>
<dbReference type="PANTHER" id="PTHR34399:SF3">
    <property type="entry name" value="AVID PROTEIN-RELATED"/>
    <property type="match status" value="1"/>
</dbReference>
<dbReference type="InterPro" id="IPR051764">
    <property type="entry name" value="Avidin/Streptavidin-rel"/>
</dbReference>
<dbReference type="OrthoDB" id="2821340at2759"/>
<feature type="disulfide bond" evidence="8">
    <location>
        <begin position="35"/>
        <end position="111"/>
    </location>
</feature>
<evidence type="ECO:0000256" key="3">
    <source>
        <dbReference type="ARBA" id="ARBA00022525"/>
    </source>
</evidence>
<dbReference type="GO" id="GO:0009374">
    <property type="term" value="F:biotin binding"/>
    <property type="evidence" value="ECO:0007669"/>
    <property type="project" value="InterPro"/>
</dbReference>
<evidence type="ECO:0000256" key="5">
    <source>
        <dbReference type="ARBA" id="ARBA00023157"/>
    </source>
</evidence>
<keyword evidence="11" id="KW-1185">Reference proteome</keyword>
<dbReference type="InterPro" id="IPR005468">
    <property type="entry name" value="Avidin/str"/>
</dbReference>
<dbReference type="PROSITE" id="PS51326">
    <property type="entry name" value="AVIDIN_2"/>
    <property type="match status" value="1"/>
</dbReference>
<dbReference type="InterPro" id="IPR005469">
    <property type="entry name" value="Avidin"/>
</dbReference>
<keyword evidence="6" id="KW-0325">Glycoprotein</keyword>